<dbReference type="Gene3D" id="3.90.550.10">
    <property type="entry name" value="Spore Coat Polysaccharide Biosynthesis Protein SpsA, Chain A"/>
    <property type="match status" value="1"/>
</dbReference>
<accession>A0AA35S8B6</accession>
<dbReference type="GO" id="GO:0009298">
    <property type="term" value="P:GDP-mannose biosynthetic process"/>
    <property type="evidence" value="ECO:0007669"/>
    <property type="project" value="TreeGrafter"/>
</dbReference>
<evidence type="ECO:0000256" key="3">
    <source>
        <dbReference type="ARBA" id="ARBA00022741"/>
    </source>
</evidence>
<dbReference type="Pfam" id="PF22640">
    <property type="entry name" value="ManC_GMP_beta-helix"/>
    <property type="match status" value="1"/>
</dbReference>
<evidence type="ECO:0000256" key="2">
    <source>
        <dbReference type="ARBA" id="ARBA00022695"/>
    </source>
</evidence>
<evidence type="ECO:0000256" key="4">
    <source>
        <dbReference type="ARBA" id="ARBA00023134"/>
    </source>
</evidence>
<feature type="domain" description="MannoseP isomerase/GMP-like beta-helix" evidence="6">
    <location>
        <begin position="289"/>
        <end position="352"/>
    </location>
</feature>
<dbReference type="PANTHER" id="PTHR46390:SF1">
    <property type="entry name" value="MANNOSE-1-PHOSPHATE GUANYLYLTRANSFERASE"/>
    <property type="match status" value="1"/>
</dbReference>
<dbReference type="AlphaFoldDB" id="A0AA35S8B6"/>
<evidence type="ECO:0000259" key="6">
    <source>
        <dbReference type="Pfam" id="PF22640"/>
    </source>
</evidence>
<gene>
    <name evidence="7" type="ORF">GBAR_LOCUS14235</name>
</gene>
<dbReference type="Pfam" id="PF00483">
    <property type="entry name" value="NTP_transferase"/>
    <property type="match status" value="1"/>
</dbReference>
<dbReference type="EMBL" id="CASHTH010002081">
    <property type="protein sequence ID" value="CAI8024513.1"/>
    <property type="molecule type" value="Genomic_DNA"/>
</dbReference>
<reference evidence="7" key="1">
    <citation type="submission" date="2023-03" db="EMBL/GenBank/DDBJ databases">
        <authorList>
            <person name="Steffen K."/>
            <person name="Cardenas P."/>
        </authorList>
    </citation>
    <scope>NUCLEOTIDE SEQUENCE</scope>
</reference>
<dbReference type="GO" id="GO:0004475">
    <property type="term" value="F:mannose-1-phosphate guanylyltransferase (GTP) activity"/>
    <property type="evidence" value="ECO:0007669"/>
    <property type="project" value="InterPro"/>
</dbReference>
<dbReference type="PANTHER" id="PTHR46390">
    <property type="entry name" value="MANNOSE-1-PHOSPHATE GUANYLYLTRANSFERASE"/>
    <property type="match status" value="1"/>
</dbReference>
<dbReference type="Proteomes" id="UP001174909">
    <property type="component" value="Unassembled WGS sequence"/>
</dbReference>
<evidence type="ECO:0000256" key="1">
    <source>
        <dbReference type="ARBA" id="ARBA00022679"/>
    </source>
</evidence>
<organism evidence="7 8">
    <name type="scientific">Geodia barretti</name>
    <name type="common">Barrett's horny sponge</name>
    <dbReference type="NCBI Taxonomy" id="519541"/>
    <lineage>
        <taxon>Eukaryota</taxon>
        <taxon>Metazoa</taxon>
        <taxon>Porifera</taxon>
        <taxon>Demospongiae</taxon>
        <taxon>Heteroscleromorpha</taxon>
        <taxon>Tetractinellida</taxon>
        <taxon>Astrophorina</taxon>
        <taxon>Geodiidae</taxon>
        <taxon>Geodia</taxon>
    </lineage>
</organism>
<dbReference type="CDD" id="cd02509">
    <property type="entry name" value="GDP-M1P_Guanylyltransferase"/>
    <property type="match status" value="1"/>
</dbReference>
<dbReference type="InterPro" id="IPR005835">
    <property type="entry name" value="NTP_transferase_dom"/>
</dbReference>
<evidence type="ECO:0000313" key="8">
    <source>
        <dbReference type="Proteomes" id="UP001174909"/>
    </source>
</evidence>
<keyword evidence="3" id="KW-0547">Nucleotide-binding</keyword>
<keyword evidence="4" id="KW-0342">GTP-binding</keyword>
<evidence type="ECO:0000313" key="7">
    <source>
        <dbReference type="EMBL" id="CAI8024513.1"/>
    </source>
</evidence>
<name>A0AA35S8B6_GEOBA</name>
<proteinExistence type="predicted"/>
<dbReference type="FunFam" id="3.90.550.10:FF:000046">
    <property type="entry name" value="Mannose-1-phosphate guanylyltransferase (GDP)"/>
    <property type="match status" value="1"/>
</dbReference>
<sequence length="355" mass="39241">MAGGKGPRFWPLSTEDQPKQLLSLVGDTSLLEQAVARITPLMPLEDIYVVTGESLVSATKHHLPDLPSENIIVEPVGRNTLPCIGLAALYLRKWRGDDAVMVVLPADSVIQHQERFRKLLQYAANIAANDDVLITFGVTATRPETGYGYIHIGATAHTADDFQAFQVRQFVEKPDRETVEKYLESREYLWNSGMFVWRVDVILNAIKTYQASIYQKLMEIDAAIGTASEAEAISHAYSQMEGISIDYGVMEKAKEVLVIPADIGWNDVGGWGAMHELCERDTSGNTVRGRHIGIDTQDCIIFNQTAQNPDVIEGKLIATIGVSDLVIVESECAVLVCPIDRVQEVKDLVEKLENS</sequence>
<dbReference type="InterPro" id="IPR049577">
    <property type="entry name" value="GMPP_N"/>
</dbReference>
<comment type="caution">
    <text evidence="7">The sequence shown here is derived from an EMBL/GenBank/DDBJ whole genome shotgun (WGS) entry which is preliminary data.</text>
</comment>
<dbReference type="InterPro" id="IPR051161">
    <property type="entry name" value="Mannose-6P_isomerase_type2"/>
</dbReference>
<dbReference type="InterPro" id="IPR054566">
    <property type="entry name" value="ManC/GMP-like_b-helix"/>
</dbReference>
<keyword evidence="2 7" id="KW-0548">Nucleotidyltransferase</keyword>
<feature type="domain" description="Nucleotidyl transferase" evidence="5">
    <location>
        <begin position="1"/>
        <end position="281"/>
    </location>
</feature>
<evidence type="ECO:0000259" key="5">
    <source>
        <dbReference type="Pfam" id="PF00483"/>
    </source>
</evidence>
<dbReference type="GO" id="GO:0005525">
    <property type="term" value="F:GTP binding"/>
    <property type="evidence" value="ECO:0007669"/>
    <property type="project" value="UniProtKB-KW"/>
</dbReference>
<keyword evidence="1" id="KW-0808">Transferase</keyword>
<dbReference type="SUPFAM" id="SSF53448">
    <property type="entry name" value="Nucleotide-diphospho-sugar transferases"/>
    <property type="match status" value="1"/>
</dbReference>
<dbReference type="SUPFAM" id="SSF159283">
    <property type="entry name" value="Guanosine diphospho-D-mannose pyrophosphorylase/mannose-6-phosphate isomerase linker domain"/>
    <property type="match status" value="1"/>
</dbReference>
<keyword evidence="8" id="KW-1185">Reference proteome</keyword>
<protein>
    <submittedName>
        <fullName evidence="7">Mannose-1-phosphate guanylyltransferase</fullName>
    </submittedName>
</protein>
<dbReference type="InterPro" id="IPR029044">
    <property type="entry name" value="Nucleotide-diphossugar_trans"/>
</dbReference>